<evidence type="ECO:0000313" key="4">
    <source>
        <dbReference type="Proteomes" id="UP001190700"/>
    </source>
</evidence>
<dbReference type="Proteomes" id="UP001190700">
    <property type="component" value="Unassembled WGS sequence"/>
</dbReference>
<accession>A0AAE0BZ75</accession>
<gene>
    <name evidence="3" type="ORF">CYMTET_45590</name>
    <name evidence="2" type="ORF">CYMTET_45591</name>
</gene>
<organism evidence="3 4">
    <name type="scientific">Cymbomonas tetramitiformis</name>
    <dbReference type="NCBI Taxonomy" id="36881"/>
    <lineage>
        <taxon>Eukaryota</taxon>
        <taxon>Viridiplantae</taxon>
        <taxon>Chlorophyta</taxon>
        <taxon>Pyramimonadophyceae</taxon>
        <taxon>Pyramimonadales</taxon>
        <taxon>Pyramimonadaceae</taxon>
        <taxon>Cymbomonas</taxon>
    </lineage>
</organism>
<dbReference type="AlphaFoldDB" id="A0AAE0BZ75"/>
<dbReference type="EMBL" id="LGRX02031398">
    <property type="protein sequence ID" value="KAK3244813.1"/>
    <property type="molecule type" value="Genomic_DNA"/>
</dbReference>
<dbReference type="EMBL" id="LGRX02031397">
    <property type="protein sequence ID" value="KAK3244814.1"/>
    <property type="molecule type" value="Genomic_DNA"/>
</dbReference>
<sequence length="180" mass="19037">MAMVQSQVCISSVCARGTLSSRPNQRARRSPSGHGKTASFKRSSIVAMAEPRENVDEFATQGAIPGEEVPGFDYGHEDGHHMWKSADGSGLIAGDGYEKFFENIEESKEAMGGPGGLQKVLLYLGGAGLFGIPAVLGGSPEESGKYLLILAAVFSSLYTVLEQVETIAEIPDEAALKTSK</sequence>
<protein>
    <submittedName>
        <fullName evidence="3">Uncharacterized protein</fullName>
    </submittedName>
</protein>
<evidence type="ECO:0000313" key="3">
    <source>
        <dbReference type="EMBL" id="KAK3244814.1"/>
    </source>
</evidence>
<evidence type="ECO:0000313" key="2">
    <source>
        <dbReference type="EMBL" id="KAK3244813.1"/>
    </source>
</evidence>
<feature type="region of interest" description="Disordered" evidence="1">
    <location>
        <begin position="20"/>
        <end position="42"/>
    </location>
</feature>
<comment type="caution">
    <text evidence="3">The sequence shown here is derived from an EMBL/GenBank/DDBJ whole genome shotgun (WGS) entry which is preliminary data.</text>
</comment>
<keyword evidence="4" id="KW-1185">Reference proteome</keyword>
<reference evidence="3" key="2">
    <citation type="submission" date="2023-06" db="EMBL/GenBank/DDBJ databases">
        <title>Long-read-based genome assembly of the green algal bacterivore Cymbomonas tetramitiformis.</title>
        <authorList>
            <person name="Gyaltshen Y."/>
            <person name="Rozenberg A."/>
            <person name="Paasch A."/>
            <person name="Burns J.A."/>
            <person name="Warring S."/>
            <person name="Larson R."/>
            <person name="Maurer-Alcala X."/>
            <person name="Dacks J."/>
            <person name="Kim E."/>
        </authorList>
    </citation>
    <scope>NUCLEOTIDE SEQUENCE</scope>
    <source>
        <strain evidence="3">PLY_AMNH</strain>
    </source>
</reference>
<reference evidence="3 4" key="1">
    <citation type="journal article" date="2015" name="Genome Biol. Evol.">
        <title>Comparative Genomics of a Bacterivorous Green Alga Reveals Evolutionary Causalities and Consequences of Phago-Mixotrophic Mode of Nutrition.</title>
        <authorList>
            <person name="Burns J.A."/>
            <person name="Paasch A."/>
            <person name="Narechania A."/>
            <person name="Kim E."/>
        </authorList>
    </citation>
    <scope>NUCLEOTIDE SEQUENCE [LARGE SCALE GENOMIC DNA]</scope>
    <source>
        <strain evidence="3">PLY_AMNH</strain>
    </source>
</reference>
<name>A0AAE0BZ75_9CHLO</name>
<proteinExistence type="predicted"/>
<evidence type="ECO:0000256" key="1">
    <source>
        <dbReference type="SAM" id="MobiDB-lite"/>
    </source>
</evidence>